<dbReference type="EMBL" id="JBFDAA010000020">
    <property type="protein sequence ID" value="KAL1115450.1"/>
    <property type="molecule type" value="Genomic_DNA"/>
</dbReference>
<reference evidence="12 13" key="1">
    <citation type="submission" date="2024-07" db="EMBL/GenBank/DDBJ databases">
        <title>Chromosome-level genome assembly of the water stick insect Ranatra chinensis (Heteroptera: Nepidae).</title>
        <authorList>
            <person name="Liu X."/>
        </authorList>
    </citation>
    <scope>NUCLEOTIDE SEQUENCE [LARGE SCALE GENOMIC DNA]</scope>
    <source>
        <strain evidence="12">Cailab_2021Rc</strain>
        <tissue evidence="12">Muscle</tissue>
    </source>
</reference>
<keyword evidence="4" id="KW-0540">Nuclease</keyword>
<dbReference type="InterPro" id="IPR043128">
    <property type="entry name" value="Rev_trsase/Diguanyl_cyclase"/>
</dbReference>
<keyword evidence="13" id="KW-1185">Reference proteome</keyword>
<evidence type="ECO:0000256" key="4">
    <source>
        <dbReference type="ARBA" id="ARBA00022722"/>
    </source>
</evidence>
<feature type="domain" description="CCHC-type" evidence="10">
    <location>
        <begin position="141"/>
        <end position="157"/>
    </location>
</feature>
<dbReference type="InterPro" id="IPR021109">
    <property type="entry name" value="Peptidase_aspartic_dom_sf"/>
</dbReference>
<dbReference type="FunFam" id="3.10.20.370:FF:000001">
    <property type="entry name" value="Retrovirus-related Pol polyprotein from transposon 17.6-like protein"/>
    <property type="match status" value="1"/>
</dbReference>
<feature type="compositionally biased region" description="Low complexity" evidence="9">
    <location>
        <begin position="200"/>
        <end position="211"/>
    </location>
</feature>
<dbReference type="GO" id="GO:0003964">
    <property type="term" value="F:RNA-directed DNA polymerase activity"/>
    <property type="evidence" value="ECO:0007669"/>
    <property type="project" value="UniProtKB-KW"/>
</dbReference>
<dbReference type="InterPro" id="IPR043502">
    <property type="entry name" value="DNA/RNA_pol_sf"/>
</dbReference>
<dbReference type="PROSITE" id="PS50878">
    <property type="entry name" value="RT_POL"/>
    <property type="match status" value="1"/>
</dbReference>
<keyword evidence="8" id="KW-0862">Zinc</keyword>
<keyword evidence="6" id="KW-0378">Hydrolase</keyword>
<dbReference type="GO" id="GO:0016787">
    <property type="term" value="F:hydrolase activity"/>
    <property type="evidence" value="ECO:0007669"/>
    <property type="project" value="UniProtKB-KW"/>
</dbReference>
<dbReference type="PANTHER" id="PTHR37984">
    <property type="entry name" value="PROTEIN CBG26694"/>
    <property type="match status" value="1"/>
</dbReference>
<evidence type="ECO:0000256" key="5">
    <source>
        <dbReference type="ARBA" id="ARBA00022759"/>
    </source>
</evidence>
<dbReference type="Pfam" id="PF00078">
    <property type="entry name" value="RVT_1"/>
    <property type="match status" value="1"/>
</dbReference>
<evidence type="ECO:0000256" key="9">
    <source>
        <dbReference type="SAM" id="MobiDB-lite"/>
    </source>
</evidence>
<gene>
    <name evidence="12" type="ORF">AAG570_007480</name>
</gene>
<dbReference type="PROSITE" id="PS50158">
    <property type="entry name" value="ZF_CCHC"/>
    <property type="match status" value="1"/>
</dbReference>
<dbReference type="Proteomes" id="UP001558652">
    <property type="component" value="Unassembled WGS sequence"/>
</dbReference>
<evidence type="ECO:0000256" key="3">
    <source>
        <dbReference type="ARBA" id="ARBA00022695"/>
    </source>
</evidence>
<evidence type="ECO:0000313" key="13">
    <source>
        <dbReference type="Proteomes" id="UP001558652"/>
    </source>
</evidence>
<dbReference type="CDD" id="cd01647">
    <property type="entry name" value="RT_LTR"/>
    <property type="match status" value="1"/>
</dbReference>
<keyword evidence="7" id="KW-0695">RNA-directed DNA polymerase</keyword>
<feature type="region of interest" description="Disordered" evidence="9">
    <location>
        <begin position="185"/>
        <end position="234"/>
    </location>
</feature>
<evidence type="ECO:0000259" key="10">
    <source>
        <dbReference type="PROSITE" id="PS50158"/>
    </source>
</evidence>
<sequence length="956" mass="107912">MPVFDGDPGDPEEWLTAAAQAGAHLEAIDQSLPNAVWTSIYGVLLRRLSPAVRADCGIEITTDLACVTRKLKEKYGGFRRPAERSVVKLLRMRRADGEFPSDFPHRAGQALREDRKIPPPPPPPQFPQKKANGGQRRERPKCWTCGSTRHLQRACPSLYRRDQRGQAYRPNQDPMEVNAVQHPEGTWIFRPRRQTPSYPSAASSRSSGSDGSSDDEWPSLPSVRGKQQRQPAVSVAALSSTSSWRDALPVVWSPTWGCTVLFDTGFTSTIIKKKIVRNRGWQSQVKQCTCVATTVAGPTPLSGELVLSLKGLSGKNRSVVAHVMDWASNEYDAILGTDALRCVKGSVRMRKYDWIVRLGTTRYRSEGGVSRSRYVGAAVVKKMDHIRADNVTQHFEAVFHTEGEPLSATGRVRHEIVIPDDRVVYIKPRRYPQALMDVIRQELKNLLDQGIIRKSISPYCSPLWVVPKPPDAQGNLRHWAVVDYKELNKHTRSEKYPLPRLEDMLDRMNGASVFNILDLKAGYHQIRMHEADCEKTAFQFERGNYEFTRMPFGLKNDPTTFQRLMDEFLEGLDEGAIQVYMDDIIVFSRSEQEHGEHLVQLLRRLKEFGLKVSREKTMFFQPSVKFLGYVVSERGIHPDPGKVEAIKNLQVPVDVKGVRSVMGLINFNRRFLPCLADRVERWNHLTKKGVKFEITDDMLKSLDWAKEHLCREPVLRFPDFTKQFVVTTDASQVALGAVLSQLDHLGDRPVAFASRKLTSAESRYSAIERELLGVVWAVEYFRPYLWGRQFLIKTDHKPLVWVGGLKETSARVARWKERLAAYSFTISHNKDKDNVVADCLSRIVNALDAPTPSPGPSRRRPRMNGSEDSPDVVNLPLLEHPKGESSIRTILNAPQGLRSRDSREKSPGTTAGAASEAGHGRRPRARLAELAESWTLEAVWRSRDRGSEDGPFRVSG</sequence>
<comment type="caution">
    <text evidence="12">The sequence shown here is derived from an EMBL/GenBank/DDBJ whole genome shotgun (WGS) entry which is preliminary data.</text>
</comment>
<evidence type="ECO:0000256" key="2">
    <source>
        <dbReference type="ARBA" id="ARBA00022679"/>
    </source>
</evidence>
<dbReference type="SUPFAM" id="SSF56672">
    <property type="entry name" value="DNA/RNA polymerases"/>
    <property type="match status" value="1"/>
</dbReference>
<dbReference type="InterPro" id="IPR000477">
    <property type="entry name" value="RT_dom"/>
</dbReference>
<evidence type="ECO:0000313" key="12">
    <source>
        <dbReference type="EMBL" id="KAL1115450.1"/>
    </source>
</evidence>
<dbReference type="InterPro" id="IPR001878">
    <property type="entry name" value="Znf_CCHC"/>
</dbReference>
<dbReference type="GO" id="GO:0008270">
    <property type="term" value="F:zinc ion binding"/>
    <property type="evidence" value="ECO:0007669"/>
    <property type="project" value="UniProtKB-KW"/>
</dbReference>
<feature type="region of interest" description="Disordered" evidence="9">
    <location>
        <begin position="847"/>
        <end position="925"/>
    </location>
</feature>
<keyword evidence="8" id="KW-0863">Zinc-finger</keyword>
<keyword evidence="3" id="KW-0548">Nucleotidyltransferase</keyword>
<dbReference type="CDD" id="cd00303">
    <property type="entry name" value="retropepsin_like"/>
    <property type="match status" value="1"/>
</dbReference>
<dbReference type="GO" id="GO:0004519">
    <property type="term" value="F:endonuclease activity"/>
    <property type="evidence" value="ECO:0007669"/>
    <property type="project" value="UniProtKB-KW"/>
</dbReference>
<keyword evidence="8" id="KW-0479">Metal-binding</keyword>
<evidence type="ECO:0000256" key="8">
    <source>
        <dbReference type="PROSITE-ProRule" id="PRU00047"/>
    </source>
</evidence>
<evidence type="ECO:0000256" key="1">
    <source>
        <dbReference type="ARBA" id="ARBA00012493"/>
    </source>
</evidence>
<dbReference type="InterPro" id="IPR041373">
    <property type="entry name" value="RT_RNaseH"/>
</dbReference>
<proteinExistence type="predicted"/>
<dbReference type="PANTHER" id="PTHR37984:SF5">
    <property type="entry name" value="PROTEIN NYNRIN-LIKE"/>
    <property type="match status" value="1"/>
</dbReference>
<dbReference type="SMART" id="SM00343">
    <property type="entry name" value="ZnF_C2HC"/>
    <property type="match status" value="1"/>
</dbReference>
<feature type="domain" description="Reverse transcriptase" evidence="11">
    <location>
        <begin position="447"/>
        <end position="631"/>
    </location>
</feature>
<dbReference type="AlphaFoldDB" id="A0ABD0XYN4"/>
<dbReference type="Gene3D" id="2.40.70.10">
    <property type="entry name" value="Acid Proteases"/>
    <property type="match status" value="1"/>
</dbReference>
<organism evidence="12 13">
    <name type="scientific">Ranatra chinensis</name>
    <dbReference type="NCBI Taxonomy" id="642074"/>
    <lineage>
        <taxon>Eukaryota</taxon>
        <taxon>Metazoa</taxon>
        <taxon>Ecdysozoa</taxon>
        <taxon>Arthropoda</taxon>
        <taxon>Hexapoda</taxon>
        <taxon>Insecta</taxon>
        <taxon>Pterygota</taxon>
        <taxon>Neoptera</taxon>
        <taxon>Paraneoptera</taxon>
        <taxon>Hemiptera</taxon>
        <taxon>Heteroptera</taxon>
        <taxon>Panheteroptera</taxon>
        <taxon>Nepomorpha</taxon>
        <taxon>Nepidae</taxon>
        <taxon>Ranatrinae</taxon>
        <taxon>Ranatra</taxon>
    </lineage>
</organism>
<dbReference type="Pfam" id="PF17917">
    <property type="entry name" value="RT_RNaseH"/>
    <property type="match status" value="1"/>
</dbReference>
<dbReference type="InterPro" id="IPR050951">
    <property type="entry name" value="Retrovirus_Pol_polyprotein"/>
</dbReference>
<name>A0ABD0XYN4_9HEMI</name>
<protein>
    <recommendedName>
        <fullName evidence="1">RNA-directed DNA polymerase</fullName>
        <ecNumber evidence="1">2.7.7.49</ecNumber>
    </recommendedName>
</protein>
<feature type="region of interest" description="Disordered" evidence="9">
    <location>
        <begin position="97"/>
        <end position="143"/>
    </location>
</feature>
<accession>A0ABD0XYN4</accession>
<evidence type="ECO:0000256" key="7">
    <source>
        <dbReference type="ARBA" id="ARBA00022918"/>
    </source>
</evidence>
<dbReference type="Gene3D" id="3.10.10.10">
    <property type="entry name" value="HIV Type 1 Reverse Transcriptase, subunit A, domain 1"/>
    <property type="match status" value="1"/>
</dbReference>
<evidence type="ECO:0000259" key="11">
    <source>
        <dbReference type="PROSITE" id="PS50878"/>
    </source>
</evidence>
<keyword evidence="5" id="KW-0255">Endonuclease</keyword>
<dbReference type="CDD" id="cd09274">
    <property type="entry name" value="RNase_HI_RT_Ty3"/>
    <property type="match status" value="1"/>
</dbReference>
<evidence type="ECO:0000256" key="6">
    <source>
        <dbReference type="ARBA" id="ARBA00022801"/>
    </source>
</evidence>
<dbReference type="Gene3D" id="3.30.70.270">
    <property type="match status" value="2"/>
</dbReference>
<keyword evidence="2" id="KW-0808">Transferase</keyword>
<dbReference type="EC" id="2.7.7.49" evidence="1"/>